<dbReference type="Pfam" id="PF01582">
    <property type="entry name" value="TIR"/>
    <property type="match status" value="1"/>
</dbReference>
<dbReference type="InterPro" id="IPR000157">
    <property type="entry name" value="TIR_dom"/>
</dbReference>
<dbReference type="EMBL" id="JAIWQS010000008">
    <property type="protein sequence ID" value="KAJ8900519.1"/>
    <property type="molecule type" value="Genomic_DNA"/>
</dbReference>
<protein>
    <recommendedName>
        <fullName evidence="4">TIR domain-containing protein</fullName>
    </recommendedName>
</protein>
<evidence type="ECO:0000256" key="1">
    <source>
        <dbReference type="ARBA" id="ARBA00023027"/>
    </source>
</evidence>
<keyword evidence="3" id="KW-0472">Membrane</keyword>
<feature type="transmembrane region" description="Helical" evidence="3">
    <location>
        <begin position="246"/>
        <end position="271"/>
    </location>
</feature>
<feature type="region of interest" description="Disordered" evidence="2">
    <location>
        <begin position="1"/>
        <end position="26"/>
    </location>
</feature>
<dbReference type="Proteomes" id="UP001159364">
    <property type="component" value="Linkage Group LG08"/>
</dbReference>
<feature type="domain" description="TIR" evidence="4">
    <location>
        <begin position="29"/>
        <end position="195"/>
    </location>
</feature>
<dbReference type="PROSITE" id="PS50104">
    <property type="entry name" value="TIR"/>
    <property type="match status" value="1"/>
</dbReference>
<reference evidence="5 6" key="1">
    <citation type="submission" date="2021-09" db="EMBL/GenBank/DDBJ databases">
        <title>Genomic insights and catalytic innovation underlie evolution of tropane alkaloids biosynthesis.</title>
        <authorList>
            <person name="Wang Y.-J."/>
            <person name="Tian T."/>
            <person name="Huang J.-P."/>
            <person name="Huang S.-X."/>
        </authorList>
    </citation>
    <scope>NUCLEOTIDE SEQUENCE [LARGE SCALE GENOMIC DNA]</scope>
    <source>
        <strain evidence="5">KIB-2018</strain>
        <tissue evidence="5">Leaf</tissue>
    </source>
</reference>
<dbReference type="Gene3D" id="3.40.50.10140">
    <property type="entry name" value="Toll/interleukin-1 receptor homology (TIR) domain"/>
    <property type="match status" value="1"/>
</dbReference>
<dbReference type="FunFam" id="3.40.50.10140:FF:000007">
    <property type="entry name" value="Disease resistance protein (TIR-NBS-LRR class)"/>
    <property type="match status" value="1"/>
</dbReference>
<dbReference type="SMART" id="SM00255">
    <property type="entry name" value="TIR"/>
    <property type="match status" value="1"/>
</dbReference>
<accession>A0AAV8UER0</accession>
<name>A0AAV8UER0_9ROSI</name>
<dbReference type="GO" id="GO:0006952">
    <property type="term" value="P:defense response"/>
    <property type="evidence" value="ECO:0007669"/>
    <property type="project" value="InterPro"/>
</dbReference>
<organism evidence="5 6">
    <name type="scientific">Erythroxylum novogranatense</name>
    <dbReference type="NCBI Taxonomy" id="1862640"/>
    <lineage>
        <taxon>Eukaryota</taxon>
        <taxon>Viridiplantae</taxon>
        <taxon>Streptophyta</taxon>
        <taxon>Embryophyta</taxon>
        <taxon>Tracheophyta</taxon>
        <taxon>Spermatophyta</taxon>
        <taxon>Magnoliopsida</taxon>
        <taxon>eudicotyledons</taxon>
        <taxon>Gunneridae</taxon>
        <taxon>Pentapetalae</taxon>
        <taxon>rosids</taxon>
        <taxon>fabids</taxon>
        <taxon>Malpighiales</taxon>
        <taxon>Erythroxylaceae</taxon>
        <taxon>Erythroxylum</taxon>
    </lineage>
</organism>
<evidence type="ECO:0000256" key="2">
    <source>
        <dbReference type="SAM" id="MobiDB-lite"/>
    </source>
</evidence>
<feature type="compositionally biased region" description="Low complexity" evidence="2">
    <location>
        <begin position="8"/>
        <end position="25"/>
    </location>
</feature>
<keyword evidence="3" id="KW-0812">Transmembrane</keyword>
<dbReference type="PANTHER" id="PTHR11017:SF479">
    <property type="entry name" value="DISEASE RESISTANCE PROTEIN (TIR-NBS-LRR CLASS) FAMILY"/>
    <property type="match status" value="1"/>
</dbReference>
<dbReference type="InterPro" id="IPR035897">
    <property type="entry name" value="Toll_tir_struct_dom_sf"/>
</dbReference>
<dbReference type="PANTHER" id="PTHR11017">
    <property type="entry name" value="LEUCINE-RICH REPEAT-CONTAINING PROTEIN"/>
    <property type="match status" value="1"/>
</dbReference>
<dbReference type="InterPro" id="IPR044974">
    <property type="entry name" value="Disease_R_plants"/>
</dbReference>
<keyword evidence="6" id="KW-1185">Reference proteome</keyword>
<proteinExistence type="predicted"/>
<dbReference type="SUPFAM" id="SSF52200">
    <property type="entry name" value="Toll/Interleukin receptor TIR domain"/>
    <property type="match status" value="1"/>
</dbReference>
<dbReference type="GO" id="GO:0007165">
    <property type="term" value="P:signal transduction"/>
    <property type="evidence" value="ECO:0007669"/>
    <property type="project" value="InterPro"/>
</dbReference>
<dbReference type="AlphaFoldDB" id="A0AAV8UER0"/>
<evidence type="ECO:0000259" key="4">
    <source>
        <dbReference type="PROSITE" id="PS50104"/>
    </source>
</evidence>
<evidence type="ECO:0000313" key="6">
    <source>
        <dbReference type="Proteomes" id="UP001159364"/>
    </source>
</evidence>
<gene>
    <name evidence="5" type="ORF">K2173_025296</name>
</gene>
<keyword evidence="3" id="KW-1133">Transmembrane helix</keyword>
<sequence length="294" mass="33044">MHQVLRCSSSTTMASNSSSSFASQSPHPRTYDVFISFRGEDTRRGFSCHLYDALCRKALLTFIDDNELQRGEEIAESLVQAIQESKVAVVVFSKDYASSTWCLDELVKIIECHQTCGQIVIPVFYDVNPSHIRKQSFDVATAFEGHKQNPRNAHKIQNWRGALTKTANLSGLDSNNFRNDHMLISEIVEDISKKLKKSTVCDGDKQLVAVDSHFQQIKNGILSAVCDDDDLLVWVDSHFRQIKNGILSVGALGVCIIGIWGMGSIVITTIAEFIFERRPSEFEGCCFRDDQWKI</sequence>
<evidence type="ECO:0000256" key="3">
    <source>
        <dbReference type="SAM" id="Phobius"/>
    </source>
</evidence>
<comment type="caution">
    <text evidence="5">The sequence shown here is derived from an EMBL/GenBank/DDBJ whole genome shotgun (WGS) entry which is preliminary data.</text>
</comment>
<keyword evidence="1" id="KW-0520">NAD</keyword>
<evidence type="ECO:0000313" key="5">
    <source>
        <dbReference type="EMBL" id="KAJ8900519.1"/>
    </source>
</evidence>